<organism evidence="1 2">
    <name type="scientific">Dendrobium thyrsiflorum</name>
    <name type="common">Pinecone-like raceme dendrobium</name>
    <name type="synonym">Orchid</name>
    <dbReference type="NCBI Taxonomy" id="117978"/>
    <lineage>
        <taxon>Eukaryota</taxon>
        <taxon>Viridiplantae</taxon>
        <taxon>Streptophyta</taxon>
        <taxon>Embryophyta</taxon>
        <taxon>Tracheophyta</taxon>
        <taxon>Spermatophyta</taxon>
        <taxon>Magnoliopsida</taxon>
        <taxon>Liliopsida</taxon>
        <taxon>Asparagales</taxon>
        <taxon>Orchidaceae</taxon>
        <taxon>Epidendroideae</taxon>
        <taxon>Malaxideae</taxon>
        <taxon>Dendrobiinae</taxon>
        <taxon>Dendrobium</taxon>
    </lineage>
</organism>
<evidence type="ECO:0000313" key="2">
    <source>
        <dbReference type="Proteomes" id="UP001552299"/>
    </source>
</evidence>
<accession>A0ABD0VQB0</accession>
<gene>
    <name evidence="1" type="ORF">M5K25_003219</name>
</gene>
<reference evidence="1 2" key="1">
    <citation type="journal article" date="2024" name="Plant Biotechnol. J.">
        <title>Dendrobium thyrsiflorum genome and its molecular insights into genes involved in important horticultural traits.</title>
        <authorList>
            <person name="Chen B."/>
            <person name="Wang J.Y."/>
            <person name="Zheng P.J."/>
            <person name="Li K.L."/>
            <person name="Liang Y.M."/>
            <person name="Chen X.F."/>
            <person name="Zhang C."/>
            <person name="Zhao X."/>
            <person name="He X."/>
            <person name="Zhang G.Q."/>
            <person name="Liu Z.J."/>
            <person name="Xu Q."/>
        </authorList>
    </citation>
    <scope>NUCLEOTIDE SEQUENCE [LARGE SCALE GENOMIC DNA]</scope>
    <source>
        <strain evidence="1">GZMU011</strain>
    </source>
</reference>
<dbReference type="AlphaFoldDB" id="A0ABD0VQB0"/>
<evidence type="ECO:0000313" key="1">
    <source>
        <dbReference type="EMBL" id="KAL0926960.1"/>
    </source>
</evidence>
<protein>
    <submittedName>
        <fullName evidence="1">Uncharacterized protein</fullName>
    </submittedName>
</protein>
<dbReference type="Proteomes" id="UP001552299">
    <property type="component" value="Unassembled WGS sequence"/>
</dbReference>
<dbReference type="EMBL" id="JANQDX010000003">
    <property type="protein sequence ID" value="KAL0926960.1"/>
    <property type="molecule type" value="Genomic_DNA"/>
</dbReference>
<sequence length="194" mass="22038">MEMMTIHSATLSQFTVTHSIIALLPNFTWDRHMHRLVFHLDDCNGRFGIFGGIFGHTSVHYGISSTVGYFSTYYLGGAMLAHLYRELSEATRPNRANIVGSGLRSTYMLDDHRFVSPIQHNLMILVLDSGDMGAIYIRNMFSGCRNMPDRTYKPQLRKSKWSGKVGHGLDVVPPCQHRHLGEQTWILSYRGATF</sequence>
<comment type="caution">
    <text evidence="1">The sequence shown here is derived from an EMBL/GenBank/DDBJ whole genome shotgun (WGS) entry which is preliminary data.</text>
</comment>
<proteinExistence type="predicted"/>
<name>A0ABD0VQB0_DENTH</name>
<keyword evidence="2" id="KW-1185">Reference proteome</keyword>